<dbReference type="GO" id="GO:0016787">
    <property type="term" value="F:hydrolase activity"/>
    <property type="evidence" value="ECO:0007669"/>
    <property type="project" value="UniProtKB-KW"/>
</dbReference>
<evidence type="ECO:0000313" key="3">
    <source>
        <dbReference type="Proteomes" id="UP001601444"/>
    </source>
</evidence>
<dbReference type="InterPro" id="IPR002016">
    <property type="entry name" value="Haem_peroxidase"/>
</dbReference>
<sequence>MVCAVLGVAGQAVSAGAEPGARVTGELPLGGGAVQVDVYSPAMDRVITHRVLPAGGPGAPTLYLLTGAGGGEDAISWWDNTDVRRFFADENVNVVMPVGGAYSLYTDWAFDDPAVGRARWKTFLADELPGVIDDRFATSGRNAVVGVSMSGGAAIDLAIQAPGRFQAVAALSGCPWSADAAGVALVSAVAVRGGGNPGNIWGAPGGPGWQAHDAFANAGRLAGKAVFLSAASGVPGAIDQGGPPMPPVEALAAACTAAFAGRLAQAGVPAVHVQRPFGAHTWGQFQTDLHESWPHLAPAIGA</sequence>
<dbReference type="PANTHER" id="PTHR48098">
    <property type="entry name" value="ENTEROCHELIN ESTERASE-RELATED"/>
    <property type="match status" value="1"/>
</dbReference>
<accession>A0ABW6PSI8</accession>
<dbReference type="RefSeq" id="WP_387701826.1">
    <property type="nucleotide sequence ID" value="NZ_JBIAMX010000014.1"/>
</dbReference>
<reference evidence="2 3" key="1">
    <citation type="submission" date="2024-10" db="EMBL/GenBank/DDBJ databases">
        <title>The Natural Products Discovery Center: Release of the First 8490 Sequenced Strains for Exploring Actinobacteria Biosynthetic Diversity.</title>
        <authorList>
            <person name="Kalkreuter E."/>
            <person name="Kautsar S.A."/>
            <person name="Yang D."/>
            <person name="Bader C.D."/>
            <person name="Teijaro C.N."/>
            <person name="Fluegel L."/>
            <person name="Davis C.M."/>
            <person name="Simpson J.R."/>
            <person name="Lauterbach L."/>
            <person name="Steele A.D."/>
            <person name="Gui C."/>
            <person name="Meng S."/>
            <person name="Li G."/>
            <person name="Viehrig K."/>
            <person name="Ye F."/>
            <person name="Su P."/>
            <person name="Kiefer A.F."/>
            <person name="Nichols A."/>
            <person name="Cepeda A.J."/>
            <person name="Yan W."/>
            <person name="Fan B."/>
            <person name="Jiang Y."/>
            <person name="Adhikari A."/>
            <person name="Zheng C.-J."/>
            <person name="Schuster L."/>
            <person name="Cowan T.M."/>
            <person name="Smanski M.J."/>
            <person name="Chevrette M.G."/>
            <person name="De Carvalho L.P.S."/>
            <person name="Shen B."/>
        </authorList>
    </citation>
    <scope>NUCLEOTIDE SEQUENCE [LARGE SCALE GENOMIC DNA]</scope>
    <source>
        <strain evidence="2 3">NPDC004045</strain>
    </source>
</reference>
<dbReference type="Gene3D" id="3.40.50.1820">
    <property type="entry name" value="alpha/beta hydrolase"/>
    <property type="match status" value="1"/>
</dbReference>
<evidence type="ECO:0000259" key="1">
    <source>
        <dbReference type="PROSITE" id="PS50873"/>
    </source>
</evidence>
<name>A0ABW6PSI8_9NOCA</name>
<dbReference type="SUPFAM" id="SSF53474">
    <property type="entry name" value="alpha/beta-Hydrolases"/>
    <property type="match status" value="1"/>
</dbReference>
<dbReference type="EMBL" id="JBIAMX010000014">
    <property type="protein sequence ID" value="MFF0545371.1"/>
    <property type="molecule type" value="Genomic_DNA"/>
</dbReference>
<dbReference type="PROSITE" id="PS50873">
    <property type="entry name" value="PEROXIDASE_4"/>
    <property type="match status" value="1"/>
</dbReference>
<feature type="domain" description="Plant heme peroxidase family profile" evidence="1">
    <location>
        <begin position="122"/>
        <end position="283"/>
    </location>
</feature>
<dbReference type="PANTHER" id="PTHR48098:SF1">
    <property type="entry name" value="DIACYLGLYCEROL ACYLTRANSFERASE_MYCOLYLTRANSFERASE AG85A"/>
    <property type="match status" value="1"/>
</dbReference>
<gene>
    <name evidence="2" type="ORF">ACFYTF_21290</name>
</gene>
<keyword evidence="2" id="KW-0378">Hydrolase</keyword>
<proteinExistence type="predicted"/>
<comment type="caution">
    <text evidence="2">The sequence shown here is derived from an EMBL/GenBank/DDBJ whole genome shotgun (WGS) entry which is preliminary data.</text>
</comment>
<dbReference type="Pfam" id="PF00756">
    <property type="entry name" value="Esterase"/>
    <property type="match status" value="1"/>
</dbReference>
<organism evidence="2 3">
    <name type="scientific">Nocardia thailandica</name>
    <dbReference type="NCBI Taxonomy" id="257275"/>
    <lineage>
        <taxon>Bacteria</taxon>
        <taxon>Bacillati</taxon>
        <taxon>Actinomycetota</taxon>
        <taxon>Actinomycetes</taxon>
        <taxon>Mycobacteriales</taxon>
        <taxon>Nocardiaceae</taxon>
        <taxon>Nocardia</taxon>
    </lineage>
</organism>
<dbReference type="InterPro" id="IPR029058">
    <property type="entry name" value="AB_hydrolase_fold"/>
</dbReference>
<evidence type="ECO:0000313" key="2">
    <source>
        <dbReference type="EMBL" id="MFF0545371.1"/>
    </source>
</evidence>
<dbReference type="InterPro" id="IPR000801">
    <property type="entry name" value="Esterase-like"/>
</dbReference>
<keyword evidence="3" id="KW-1185">Reference proteome</keyword>
<protein>
    <submittedName>
        <fullName evidence="2">Alpha/beta hydrolase</fullName>
    </submittedName>
</protein>
<dbReference type="Proteomes" id="UP001601444">
    <property type="component" value="Unassembled WGS sequence"/>
</dbReference>
<dbReference type="InterPro" id="IPR050583">
    <property type="entry name" value="Mycobacterial_A85_antigen"/>
</dbReference>